<proteinExistence type="predicted"/>
<feature type="region of interest" description="Disordered" evidence="1">
    <location>
        <begin position="64"/>
        <end position="93"/>
    </location>
</feature>
<dbReference type="EMBL" id="VMTR01000110">
    <property type="protein sequence ID" value="TVT94104.1"/>
    <property type="molecule type" value="Genomic_DNA"/>
</dbReference>
<dbReference type="AlphaFoldDB" id="A0A558G8M3"/>
<organism evidence="2 3">
    <name type="scientific">Haloferax volcanii</name>
    <name type="common">Halobacterium volcanii</name>
    <dbReference type="NCBI Taxonomy" id="2246"/>
    <lineage>
        <taxon>Archaea</taxon>
        <taxon>Methanobacteriati</taxon>
        <taxon>Methanobacteriota</taxon>
        <taxon>Stenosarchaea group</taxon>
        <taxon>Halobacteria</taxon>
        <taxon>Halobacteriales</taxon>
        <taxon>Haloferacaceae</taxon>
        <taxon>Haloferax</taxon>
    </lineage>
</organism>
<dbReference type="Proteomes" id="UP000320212">
    <property type="component" value="Unassembled WGS sequence"/>
</dbReference>
<name>A0A558G8M3_HALVO</name>
<feature type="compositionally biased region" description="Polar residues" evidence="1">
    <location>
        <begin position="84"/>
        <end position="93"/>
    </location>
</feature>
<gene>
    <name evidence="2" type="ORF">FQA18_13760</name>
</gene>
<sequence length="93" mass="9716">MSVALLLSFAGVASGGPASIEDCELENRVECLVAWLVDENAFVGHGNHVGANLRALGLSGVDKPSQHTERYGVSGSGGERGITTIRQQQKPTP</sequence>
<evidence type="ECO:0000313" key="2">
    <source>
        <dbReference type="EMBL" id="TVT94104.1"/>
    </source>
</evidence>
<evidence type="ECO:0000256" key="1">
    <source>
        <dbReference type="SAM" id="MobiDB-lite"/>
    </source>
</evidence>
<reference evidence="2 3" key="1">
    <citation type="submission" date="2019-07" db="EMBL/GenBank/DDBJ databases">
        <title>Draft genome sequence of Haloferax volcanii SS0101, isolated from salt farm in Samut Sakhon, Thailand.</title>
        <authorList>
            <person name="Wanthongcharoen S."/>
            <person name="Yamprayoonswat W."/>
            <person name="Ruangsuj P."/>
            <person name="Thongpramul N."/>
            <person name="Jumpathong W."/>
            <person name="Sittihan S."/>
            <person name="Kanjanavas P."/>
            <person name="Yasawong M."/>
        </authorList>
    </citation>
    <scope>NUCLEOTIDE SEQUENCE [LARGE SCALE GENOMIC DNA]</scope>
    <source>
        <strain evidence="2 3">SS0101</strain>
    </source>
</reference>
<evidence type="ECO:0000313" key="3">
    <source>
        <dbReference type="Proteomes" id="UP000320212"/>
    </source>
</evidence>
<comment type="caution">
    <text evidence="2">The sequence shown here is derived from an EMBL/GenBank/DDBJ whole genome shotgun (WGS) entry which is preliminary data.</text>
</comment>
<accession>A0A558G8M3</accession>
<protein>
    <submittedName>
        <fullName evidence="2">Uncharacterized protein</fullName>
    </submittedName>
</protein>